<name>A0ABV8EGK5_9BACT</name>
<dbReference type="Pfam" id="PF01408">
    <property type="entry name" value="GFO_IDH_MocA"/>
    <property type="match status" value="1"/>
</dbReference>
<dbReference type="Gene3D" id="3.30.360.10">
    <property type="entry name" value="Dihydrodipicolinate Reductase, domain 2"/>
    <property type="match status" value="1"/>
</dbReference>
<dbReference type="RefSeq" id="WP_241294082.1">
    <property type="nucleotide sequence ID" value="NZ_JAKZGR010000006.1"/>
</dbReference>
<keyword evidence="4" id="KW-1185">Reference proteome</keyword>
<reference evidence="4" key="1">
    <citation type="journal article" date="2019" name="Int. J. Syst. Evol. Microbiol.">
        <title>The Global Catalogue of Microorganisms (GCM) 10K type strain sequencing project: providing services to taxonomists for standard genome sequencing and annotation.</title>
        <authorList>
            <consortium name="The Broad Institute Genomics Platform"/>
            <consortium name="The Broad Institute Genome Sequencing Center for Infectious Disease"/>
            <person name="Wu L."/>
            <person name="Ma J."/>
        </authorList>
    </citation>
    <scope>NUCLEOTIDE SEQUENCE [LARGE SCALE GENOMIC DNA]</scope>
    <source>
        <strain evidence="4">CECT 8551</strain>
    </source>
</reference>
<dbReference type="PANTHER" id="PTHR43818">
    <property type="entry name" value="BCDNA.GH03377"/>
    <property type="match status" value="1"/>
</dbReference>
<evidence type="ECO:0000313" key="4">
    <source>
        <dbReference type="Proteomes" id="UP001595766"/>
    </source>
</evidence>
<dbReference type="InterPro" id="IPR000683">
    <property type="entry name" value="Gfo/Idh/MocA-like_OxRdtase_N"/>
</dbReference>
<evidence type="ECO:0000259" key="2">
    <source>
        <dbReference type="Pfam" id="PF22725"/>
    </source>
</evidence>
<evidence type="ECO:0000259" key="1">
    <source>
        <dbReference type="Pfam" id="PF01408"/>
    </source>
</evidence>
<dbReference type="PANTHER" id="PTHR43818:SF12">
    <property type="entry name" value="NADH-DEPENDENT DEHYDROGENASE-RELATED"/>
    <property type="match status" value="1"/>
</dbReference>
<dbReference type="InterPro" id="IPR055170">
    <property type="entry name" value="GFO_IDH_MocA-like_dom"/>
</dbReference>
<dbReference type="Pfam" id="PF22725">
    <property type="entry name" value="GFO_IDH_MocA_C3"/>
    <property type="match status" value="1"/>
</dbReference>
<protein>
    <submittedName>
        <fullName evidence="3">Gfo/Idh/MocA family protein</fullName>
    </submittedName>
</protein>
<dbReference type="SUPFAM" id="SSF55347">
    <property type="entry name" value="Glyceraldehyde-3-phosphate dehydrogenase-like, C-terminal domain"/>
    <property type="match status" value="1"/>
</dbReference>
<dbReference type="InterPro" id="IPR050463">
    <property type="entry name" value="Gfo/Idh/MocA_oxidrdct_glycsds"/>
</dbReference>
<gene>
    <name evidence="3" type="ORF">ACFOUP_00875</name>
</gene>
<feature type="domain" description="Gfo/Idh/MocA-like oxidoreductase N-terminal" evidence="1">
    <location>
        <begin position="33"/>
        <end position="150"/>
    </location>
</feature>
<dbReference type="InterPro" id="IPR036291">
    <property type="entry name" value="NAD(P)-bd_dom_sf"/>
</dbReference>
<feature type="domain" description="GFO/IDH/MocA-like oxidoreductase" evidence="2">
    <location>
        <begin position="165"/>
        <end position="295"/>
    </location>
</feature>
<proteinExistence type="predicted"/>
<dbReference type="Gene3D" id="3.40.50.720">
    <property type="entry name" value="NAD(P)-binding Rossmann-like Domain"/>
    <property type="match status" value="1"/>
</dbReference>
<dbReference type="EMBL" id="JBHSAV010000003">
    <property type="protein sequence ID" value="MFC3974916.1"/>
    <property type="molecule type" value="Genomic_DNA"/>
</dbReference>
<evidence type="ECO:0000313" key="3">
    <source>
        <dbReference type="EMBL" id="MFC3974916.1"/>
    </source>
</evidence>
<dbReference type="Proteomes" id="UP001595766">
    <property type="component" value="Unassembled WGS sequence"/>
</dbReference>
<accession>A0ABV8EGK5</accession>
<sequence length="394" mass="44325">MKRRDFIKSSAILGLASAVPSFALHHGIKKQYTVGILGYGDRGSGLHSVFNEIPDMFKVTAVCDTLSFRTDRIKHAGKSAGIKVYTDHKQMAADKDIDIILISTPLSFHFEQAKTALEAGKHVYLEKAMTHTAAEAITLQNLASKYPKQVIQIGHQYRYSPLYFKVKNYIQSGYLGKVTQIEVRWDRNHNWRRHVPSPDLERLINWRMYHEYSGGLAAELLSHQMDFIHWAFETTPDSIFASGGIDFFKDGRETFDNVQILARYDEAGMIGNFGATCSNAHEGYVFKIRGNKGTVSLFFNDGYFYAEEDHIRELQEVDGVSGATKLNWTADRKGIRLIDEPLKDGSFYALTDFYRCLEENATPHANVMNGGTTAIAVAMANESLLDGKLKVWGS</sequence>
<comment type="caution">
    <text evidence="3">The sequence shown here is derived from an EMBL/GenBank/DDBJ whole genome shotgun (WGS) entry which is preliminary data.</text>
</comment>
<organism evidence="3 4">
    <name type="scientific">Belliella kenyensis</name>
    <dbReference type="NCBI Taxonomy" id="1472724"/>
    <lineage>
        <taxon>Bacteria</taxon>
        <taxon>Pseudomonadati</taxon>
        <taxon>Bacteroidota</taxon>
        <taxon>Cytophagia</taxon>
        <taxon>Cytophagales</taxon>
        <taxon>Cyclobacteriaceae</taxon>
        <taxon>Belliella</taxon>
    </lineage>
</organism>
<dbReference type="SUPFAM" id="SSF51735">
    <property type="entry name" value="NAD(P)-binding Rossmann-fold domains"/>
    <property type="match status" value="1"/>
</dbReference>